<proteinExistence type="predicted"/>
<reference evidence="1 2" key="1">
    <citation type="submission" date="2019-08" db="EMBL/GenBank/DDBJ databases">
        <title>Deep-cultivation of Planctomycetes and their phenomic and genomic characterization uncovers novel biology.</title>
        <authorList>
            <person name="Wiegand S."/>
            <person name="Jogler M."/>
            <person name="Boedeker C."/>
            <person name="Pinto D."/>
            <person name="Vollmers J."/>
            <person name="Rivas-Marin E."/>
            <person name="Kohn T."/>
            <person name="Peeters S.H."/>
            <person name="Heuer A."/>
            <person name="Rast P."/>
            <person name="Oberbeckmann S."/>
            <person name="Bunk B."/>
            <person name="Jeske O."/>
            <person name="Meyerdierks A."/>
            <person name="Storesund J.E."/>
            <person name="Kallscheuer N."/>
            <person name="Luecker S."/>
            <person name="Lage O.M."/>
            <person name="Pohl T."/>
            <person name="Merkel B.J."/>
            <person name="Hornburger P."/>
            <person name="Mueller R.-W."/>
            <person name="Bruemmer F."/>
            <person name="Labrenz M."/>
            <person name="Spormann A.M."/>
            <person name="Op den Camp H."/>
            <person name="Overmann J."/>
            <person name="Amann R."/>
            <person name="Jetten M.S.M."/>
            <person name="Mascher T."/>
            <person name="Medema M.H."/>
            <person name="Devos D.P."/>
            <person name="Kaster A.-K."/>
            <person name="Ovreas L."/>
            <person name="Rohde M."/>
            <person name="Galperin M.Y."/>
            <person name="Jogler C."/>
        </authorList>
    </citation>
    <scope>NUCLEOTIDE SEQUENCE [LARGE SCALE GENOMIC DNA]</scope>
    <source>
        <strain evidence="1 2">OJF2</strain>
    </source>
</reference>
<protein>
    <submittedName>
        <fullName evidence="1">Uncharacterized protein</fullName>
    </submittedName>
</protein>
<sequence length="420" mass="46607">MFLIQAWPVTLAAAVLAILPPAPGRRDSGPVWPNAESRANSDPWIAANHDRIREMRPSVLVLNFVNGLSPAGARAQAERLAALLEEGSRYHGHADPAASAFLRYRVFKVVDLTDPGHGRGRPLANSSAYPRVAGWDGGDFGNFRYAELFGGRFARRYGVADPDRPGAWLDLKGLVDRGIVHEVWMVCIHEKTGGPFESTEVKQAYDERSAKVPGRWVQAGNGGSPDQPFIGRSLRIAFLNAERGPGCALESLSHSMEGMASSGAIPYFTRYFNEYAGFDLKERYGLPFRSLYGREPGTEVSYPAPTTLRYSWGGSSRTLDGYRPAGGNVHFMPSGRRDYDLDNPATVLSTAEHFRLGDGADGRDRAEPWTGERFARFRECAGDCMGPWLVYWRQNMPGLDNPARDDQGKPMKNWWPFLFY</sequence>
<dbReference type="Proteomes" id="UP000324233">
    <property type="component" value="Chromosome"/>
</dbReference>
<gene>
    <name evidence="1" type="ORF">OJF2_07610</name>
</gene>
<accession>A0A5B9VVM5</accession>
<evidence type="ECO:0000313" key="2">
    <source>
        <dbReference type="Proteomes" id="UP000324233"/>
    </source>
</evidence>
<dbReference type="EMBL" id="CP042997">
    <property type="protein sequence ID" value="QEH32292.1"/>
    <property type="molecule type" value="Genomic_DNA"/>
</dbReference>
<organism evidence="1 2">
    <name type="scientific">Aquisphaera giovannonii</name>
    <dbReference type="NCBI Taxonomy" id="406548"/>
    <lineage>
        <taxon>Bacteria</taxon>
        <taxon>Pseudomonadati</taxon>
        <taxon>Planctomycetota</taxon>
        <taxon>Planctomycetia</taxon>
        <taxon>Isosphaerales</taxon>
        <taxon>Isosphaeraceae</taxon>
        <taxon>Aquisphaera</taxon>
    </lineage>
</organism>
<evidence type="ECO:0000313" key="1">
    <source>
        <dbReference type="EMBL" id="QEH32292.1"/>
    </source>
</evidence>
<dbReference type="AlphaFoldDB" id="A0A5B9VVM5"/>
<keyword evidence="2" id="KW-1185">Reference proteome</keyword>
<name>A0A5B9VVM5_9BACT</name>
<dbReference type="KEGG" id="agv:OJF2_07610"/>